<reference evidence="2" key="1">
    <citation type="journal article" date="2020" name="Stud. Mycol.">
        <title>101 Dothideomycetes genomes: a test case for predicting lifestyles and emergence of pathogens.</title>
        <authorList>
            <person name="Haridas S."/>
            <person name="Albert R."/>
            <person name="Binder M."/>
            <person name="Bloem J."/>
            <person name="Labutti K."/>
            <person name="Salamov A."/>
            <person name="Andreopoulos B."/>
            <person name="Baker S."/>
            <person name="Barry K."/>
            <person name="Bills G."/>
            <person name="Bluhm B."/>
            <person name="Cannon C."/>
            <person name="Castanera R."/>
            <person name="Culley D."/>
            <person name="Daum C."/>
            <person name="Ezra D."/>
            <person name="Gonzalez J."/>
            <person name="Henrissat B."/>
            <person name="Kuo A."/>
            <person name="Liang C."/>
            <person name="Lipzen A."/>
            <person name="Lutzoni F."/>
            <person name="Magnuson J."/>
            <person name="Mondo S."/>
            <person name="Nolan M."/>
            <person name="Ohm R."/>
            <person name="Pangilinan J."/>
            <person name="Park H.-J."/>
            <person name="Ramirez L."/>
            <person name="Alfaro M."/>
            <person name="Sun H."/>
            <person name="Tritt A."/>
            <person name="Yoshinaga Y."/>
            <person name="Zwiers L.-H."/>
            <person name="Turgeon B."/>
            <person name="Goodwin S."/>
            <person name="Spatafora J."/>
            <person name="Crous P."/>
            <person name="Grigoriev I."/>
        </authorList>
    </citation>
    <scope>NUCLEOTIDE SEQUENCE</scope>
    <source>
        <strain evidence="2">CBS 207.26</strain>
    </source>
</reference>
<sequence>MGVFYETIPKSLVPWILEQKMLWVGSAPLSGDGHINISPKGGQYFGIIDERTFWFMDLTGSGVETTAHLRELGNGRIVVMFMAFEGPARILRIWGKGSVLENGSKDYDDFVRDRSVKTLPGSRSIILVDVHQVATSCGFSVPFYDFKAFRPTLNEFFEKKEKAYLNGKADESMDKYWAYKSQLSIDGLPGMKRGYEYAQKHKIAPLKKMVGPYAPKAPRTSDAMSPIYLVFVALLSFVMGAAITLTLVSPGIVQRIQEGQKVF</sequence>
<gene>
    <name evidence="2" type="ORF">K469DRAFT_551866</name>
</gene>
<dbReference type="InterPro" id="IPR012349">
    <property type="entry name" value="Split_barrel_FMN-bd"/>
</dbReference>
<name>A0A6A6ESJ9_9PEZI</name>
<organism evidence="2 3">
    <name type="scientific">Zopfia rhizophila CBS 207.26</name>
    <dbReference type="NCBI Taxonomy" id="1314779"/>
    <lineage>
        <taxon>Eukaryota</taxon>
        <taxon>Fungi</taxon>
        <taxon>Dikarya</taxon>
        <taxon>Ascomycota</taxon>
        <taxon>Pezizomycotina</taxon>
        <taxon>Dothideomycetes</taxon>
        <taxon>Dothideomycetes incertae sedis</taxon>
        <taxon>Zopfiaceae</taxon>
        <taxon>Zopfia</taxon>
    </lineage>
</organism>
<dbReference type="PANTHER" id="PTHR39336">
    <property type="entry name" value="PYRIDOXAMINE PHOSPHATE OXIDASE FAMILY PROTEIN (AFU_ORTHOLOGUE AFUA_6G11440)"/>
    <property type="match status" value="1"/>
</dbReference>
<dbReference type="PANTHER" id="PTHR39336:SF3">
    <property type="entry name" value="PYRIDOXAMINE PHOSPHATE OXIDASE"/>
    <property type="match status" value="1"/>
</dbReference>
<feature type="transmembrane region" description="Helical" evidence="1">
    <location>
        <begin position="227"/>
        <end position="248"/>
    </location>
</feature>
<proteinExistence type="predicted"/>
<keyword evidence="1" id="KW-0812">Transmembrane</keyword>
<dbReference type="AlphaFoldDB" id="A0A6A6ESJ9"/>
<evidence type="ECO:0000313" key="2">
    <source>
        <dbReference type="EMBL" id="KAF2192866.1"/>
    </source>
</evidence>
<dbReference type="Gene3D" id="2.30.110.10">
    <property type="entry name" value="Electron Transport, Fmn-binding Protein, Chain A"/>
    <property type="match status" value="1"/>
</dbReference>
<dbReference type="OrthoDB" id="539398at2759"/>
<keyword evidence="3" id="KW-1185">Reference proteome</keyword>
<keyword evidence="1" id="KW-0472">Membrane</keyword>
<accession>A0A6A6ESJ9</accession>
<dbReference type="EMBL" id="ML994614">
    <property type="protein sequence ID" value="KAF2192866.1"/>
    <property type="molecule type" value="Genomic_DNA"/>
</dbReference>
<protein>
    <submittedName>
        <fullName evidence="2">Pyridoxamine phosphate oxidase family protein</fullName>
    </submittedName>
</protein>
<evidence type="ECO:0000313" key="3">
    <source>
        <dbReference type="Proteomes" id="UP000800200"/>
    </source>
</evidence>
<evidence type="ECO:0000256" key="1">
    <source>
        <dbReference type="SAM" id="Phobius"/>
    </source>
</evidence>
<keyword evidence="1" id="KW-1133">Transmembrane helix</keyword>
<dbReference type="SUPFAM" id="SSF50475">
    <property type="entry name" value="FMN-binding split barrel"/>
    <property type="match status" value="1"/>
</dbReference>
<dbReference type="Proteomes" id="UP000800200">
    <property type="component" value="Unassembled WGS sequence"/>
</dbReference>